<dbReference type="Proteomes" id="UP000671852">
    <property type="component" value="Chromosome"/>
</dbReference>
<dbReference type="InterPro" id="IPR001633">
    <property type="entry name" value="EAL_dom"/>
</dbReference>
<name>A0A975AY24_9BACT</name>
<dbReference type="InterPro" id="IPR052155">
    <property type="entry name" value="Biofilm_reg_signaling"/>
</dbReference>
<comment type="catalytic activity">
    <reaction evidence="1">
        <text>3',3'-c-di-GMP + H2O = 5'-phosphoguanylyl(3'-&gt;5')guanosine + H(+)</text>
        <dbReference type="Rhea" id="RHEA:24902"/>
        <dbReference type="ChEBI" id="CHEBI:15377"/>
        <dbReference type="ChEBI" id="CHEBI:15378"/>
        <dbReference type="ChEBI" id="CHEBI:58754"/>
        <dbReference type="ChEBI" id="CHEBI:58805"/>
        <dbReference type="EC" id="3.1.4.52"/>
    </reaction>
    <physiologicalReaction direction="left-to-right" evidence="1">
        <dbReference type="Rhea" id="RHEA:24903"/>
    </physiologicalReaction>
</comment>
<sequence>MHRLLKRQIKKGLGEEYLEDEKLQNFFTLIGDYYVEKDKERILLENALVVNSAELTETNTQLQNMAFFDSLTGLTNRKLFEKELELTLKQIQRNKRNIAVLFFDVDHFKTINDTLGHDIGDELLITVSRTIESRIRSCDTLARWGGDEFVLLLDDLAHIDDCSIIAENIQKAFSEPFDIEGHIIKISFSIGINVYEDGQTALQMLKNADIAMYLSKEKGRDAYSFFTSDISKQILADQKLNESLIKAIDNKEFIVLYQPQVDIATGKITGAEALVRWIHPEHGFTMPFEFIPLAEEKGYIVEIGVQVLEQACIDMKMLLDSGYVLNNIAVNLSLKQIRHQGFVQSVQNILNSTSLNPSYLEFEVTETMIMKEYEHACSVLDTLRNLGITLSIDDFGTGYSSLSYLKRLPIQKIKIDKSFIDEIDRDENDVEITKAIIAMSHSLGLKVLAEGVEEESQLQILRQLKCESYQGYYCSKPVAIQEFKTLVQKQNT</sequence>
<dbReference type="Pfam" id="PF00990">
    <property type="entry name" value="GGDEF"/>
    <property type="match status" value="1"/>
</dbReference>
<dbReference type="CDD" id="cd01949">
    <property type="entry name" value="GGDEF"/>
    <property type="match status" value="1"/>
</dbReference>
<dbReference type="SMART" id="SM00052">
    <property type="entry name" value="EAL"/>
    <property type="match status" value="1"/>
</dbReference>
<dbReference type="KEGG" id="saqt:GJV85_00625"/>
<dbReference type="SMART" id="SM00267">
    <property type="entry name" value="GGDEF"/>
    <property type="match status" value="1"/>
</dbReference>
<dbReference type="GO" id="GO:0071732">
    <property type="term" value="P:cellular response to nitric oxide"/>
    <property type="evidence" value="ECO:0007669"/>
    <property type="project" value="UniProtKB-ARBA"/>
</dbReference>
<evidence type="ECO:0000313" key="5">
    <source>
        <dbReference type="Proteomes" id="UP000671852"/>
    </source>
</evidence>
<dbReference type="AlphaFoldDB" id="A0A975AY24"/>
<evidence type="ECO:0000256" key="1">
    <source>
        <dbReference type="ARBA" id="ARBA00051114"/>
    </source>
</evidence>
<evidence type="ECO:0000259" key="2">
    <source>
        <dbReference type="PROSITE" id="PS50883"/>
    </source>
</evidence>
<dbReference type="PROSITE" id="PS50883">
    <property type="entry name" value="EAL"/>
    <property type="match status" value="1"/>
</dbReference>
<dbReference type="Pfam" id="PF00563">
    <property type="entry name" value="EAL"/>
    <property type="match status" value="1"/>
</dbReference>
<reference evidence="4" key="2">
    <citation type="submission" date="2021-04" db="EMBL/GenBank/DDBJ databases">
        <title>Isolation and characterization of a novel species of the genus Sulfurimonas.</title>
        <authorList>
            <person name="Fukui M."/>
        </authorList>
    </citation>
    <scope>NUCLEOTIDE SEQUENCE</scope>
    <source>
        <strain evidence="4">H1576</strain>
    </source>
</reference>
<dbReference type="FunFam" id="3.30.70.270:FF:000001">
    <property type="entry name" value="Diguanylate cyclase domain protein"/>
    <property type="match status" value="1"/>
</dbReference>
<dbReference type="InterPro" id="IPR029787">
    <property type="entry name" value="Nucleotide_cyclase"/>
</dbReference>
<dbReference type="SUPFAM" id="SSF55073">
    <property type="entry name" value="Nucleotide cyclase"/>
    <property type="match status" value="1"/>
</dbReference>
<reference evidence="4" key="1">
    <citation type="submission" date="2019-11" db="EMBL/GenBank/DDBJ databases">
        <authorList>
            <person name="Kojima H."/>
        </authorList>
    </citation>
    <scope>NUCLEOTIDE SEQUENCE</scope>
    <source>
        <strain evidence="4">H1576</strain>
    </source>
</reference>
<feature type="domain" description="GGDEF" evidence="3">
    <location>
        <begin position="96"/>
        <end position="228"/>
    </location>
</feature>
<dbReference type="InterPro" id="IPR043128">
    <property type="entry name" value="Rev_trsase/Diguanyl_cyclase"/>
</dbReference>
<dbReference type="Gene3D" id="3.30.70.270">
    <property type="match status" value="1"/>
</dbReference>
<protein>
    <submittedName>
        <fullName evidence="4">EAL domain-containing protein</fullName>
    </submittedName>
</protein>
<dbReference type="CDD" id="cd01948">
    <property type="entry name" value="EAL"/>
    <property type="match status" value="1"/>
</dbReference>
<proteinExistence type="predicted"/>
<dbReference type="InterPro" id="IPR035919">
    <property type="entry name" value="EAL_sf"/>
</dbReference>
<organism evidence="4 5">
    <name type="scientific">Sulfurimonas aquatica</name>
    <dbReference type="NCBI Taxonomy" id="2672570"/>
    <lineage>
        <taxon>Bacteria</taxon>
        <taxon>Pseudomonadati</taxon>
        <taxon>Campylobacterota</taxon>
        <taxon>Epsilonproteobacteria</taxon>
        <taxon>Campylobacterales</taxon>
        <taxon>Sulfurimonadaceae</taxon>
        <taxon>Sulfurimonas</taxon>
    </lineage>
</organism>
<dbReference type="InterPro" id="IPR000160">
    <property type="entry name" value="GGDEF_dom"/>
</dbReference>
<gene>
    <name evidence="4" type="ORF">GJV85_00625</name>
</gene>
<dbReference type="RefSeq" id="WP_207561962.1">
    <property type="nucleotide sequence ID" value="NZ_CP046072.1"/>
</dbReference>
<dbReference type="PANTHER" id="PTHR44757">
    <property type="entry name" value="DIGUANYLATE CYCLASE DGCP"/>
    <property type="match status" value="1"/>
</dbReference>
<dbReference type="Gene3D" id="3.20.20.450">
    <property type="entry name" value="EAL domain"/>
    <property type="match status" value="1"/>
</dbReference>
<dbReference type="EMBL" id="CP046072">
    <property type="protein sequence ID" value="QSZ40684.1"/>
    <property type="molecule type" value="Genomic_DNA"/>
</dbReference>
<keyword evidence="5" id="KW-1185">Reference proteome</keyword>
<evidence type="ECO:0000259" key="3">
    <source>
        <dbReference type="PROSITE" id="PS50887"/>
    </source>
</evidence>
<dbReference type="SUPFAM" id="SSF141868">
    <property type="entry name" value="EAL domain-like"/>
    <property type="match status" value="1"/>
</dbReference>
<dbReference type="GO" id="GO:0071111">
    <property type="term" value="F:cyclic-guanylate-specific phosphodiesterase activity"/>
    <property type="evidence" value="ECO:0007669"/>
    <property type="project" value="UniProtKB-EC"/>
</dbReference>
<dbReference type="NCBIfam" id="TIGR00254">
    <property type="entry name" value="GGDEF"/>
    <property type="match status" value="1"/>
</dbReference>
<feature type="domain" description="EAL" evidence="2">
    <location>
        <begin position="237"/>
        <end position="491"/>
    </location>
</feature>
<dbReference type="PANTHER" id="PTHR44757:SF2">
    <property type="entry name" value="BIOFILM ARCHITECTURE MAINTENANCE PROTEIN MBAA"/>
    <property type="match status" value="1"/>
</dbReference>
<accession>A0A975AY24</accession>
<dbReference type="PROSITE" id="PS50887">
    <property type="entry name" value="GGDEF"/>
    <property type="match status" value="1"/>
</dbReference>
<evidence type="ECO:0000313" key="4">
    <source>
        <dbReference type="EMBL" id="QSZ40684.1"/>
    </source>
</evidence>
<dbReference type="FunFam" id="3.20.20.450:FF:000001">
    <property type="entry name" value="Cyclic di-GMP phosphodiesterase yahA"/>
    <property type="match status" value="1"/>
</dbReference>